<dbReference type="PROSITE" id="PS50887">
    <property type="entry name" value="GGDEF"/>
    <property type="match status" value="1"/>
</dbReference>
<dbReference type="SMART" id="SM00267">
    <property type="entry name" value="GGDEF"/>
    <property type="match status" value="1"/>
</dbReference>
<dbReference type="InterPro" id="IPR029787">
    <property type="entry name" value="Nucleotide_cyclase"/>
</dbReference>
<keyword evidence="1" id="KW-0812">Transmembrane</keyword>
<dbReference type="NCBIfam" id="TIGR00254">
    <property type="entry name" value="GGDEF"/>
    <property type="match status" value="1"/>
</dbReference>
<gene>
    <name evidence="4" type="ORF">ACFOEE_00960</name>
</gene>
<keyword evidence="4" id="KW-0808">Transferase</keyword>
<keyword evidence="4" id="KW-0548">Nucleotidyltransferase</keyword>
<evidence type="ECO:0000259" key="2">
    <source>
        <dbReference type="PROSITE" id="PS50885"/>
    </source>
</evidence>
<dbReference type="EMBL" id="JBHRSD010000001">
    <property type="protein sequence ID" value="MFC3031097.1"/>
    <property type="molecule type" value="Genomic_DNA"/>
</dbReference>
<proteinExistence type="predicted"/>
<keyword evidence="1" id="KW-1133">Transmembrane helix</keyword>
<feature type="domain" description="GGDEF" evidence="3">
    <location>
        <begin position="383"/>
        <end position="518"/>
    </location>
</feature>
<reference evidence="5" key="1">
    <citation type="journal article" date="2019" name="Int. J. Syst. Evol. Microbiol.">
        <title>The Global Catalogue of Microorganisms (GCM) 10K type strain sequencing project: providing services to taxonomists for standard genome sequencing and annotation.</title>
        <authorList>
            <consortium name="The Broad Institute Genomics Platform"/>
            <consortium name="The Broad Institute Genome Sequencing Center for Infectious Disease"/>
            <person name="Wu L."/>
            <person name="Ma J."/>
        </authorList>
    </citation>
    <scope>NUCLEOTIDE SEQUENCE [LARGE SCALE GENOMIC DNA]</scope>
    <source>
        <strain evidence="5">KCTC 42730</strain>
    </source>
</reference>
<name>A0ABV7CEW7_9GAMM</name>
<dbReference type="Gene3D" id="3.30.70.270">
    <property type="match status" value="1"/>
</dbReference>
<dbReference type="InterPro" id="IPR003660">
    <property type="entry name" value="HAMP_dom"/>
</dbReference>
<dbReference type="CDD" id="cd01949">
    <property type="entry name" value="GGDEF"/>
    <property type="match status" value="1"/>
</dbReference>
<evidence type="ECO:0000313" key="4">
    <source>
        <dbReference type="EMBL" id="MFC3031097.1"/>
    </source>
</evidence>
<organism evidence="4 5">
    <name type="scientific">Pseudoalteromonas fenneropenaei</name>
    <dbReference type="NCBI Taxonomy" id="1737459"/>
    <lineage>
        <taxon>Bacteria</taxon>
        <taxon>Pseudomonadati</taxon>
        <taxon>Pseudomonadota</taxon>
        <taxon>Gammaproteobacteria</taxon>
        <taxon>Alteromonadales</taxon>
        <taxon>Pseudoalteromonadaceae</taxon>
        <taxon>Pseudoalteromonas</taxon>
    </lineage>
</organism>
<feature type="domain" description="HAMP" evidence="2">
    <location>
        <begin position="164"/>
        <end position="218"/>
    </location>
</feature>
<accession>A0ABV7CEW7</accession>
<dbReference type="Pfam" id="PF00990">
    <property type="entry name" value="GGDEF"/>
    <property type="match status" value="1"/>
</dbReference>
<dbReference type="InterPro" id="IPR000160">
    <property type="entry name" value="GGDEF_dom"/>
</dbReference>
<dbReference type="SUPFAM" id="SSF55073">
    <property type="entry name" value="Nucleotide cyclase"/>
    <property type="match status" value="1"/>
</dbReference>
<dbReference type="Proteomes" id="UP001595453">
    <property type="component" value="Unassembled WGS sequence"/>
</dbReference>
<feature type="transmembrane region" description="Helical" evidence="1">
    <location>
        <begin position="147"/>
        <end position="166"/>
    </location>
</feature>
<evidence type="ECO:0000256" key="1">
    <source>
        <dbReference type="SAM" id="Phobius"/>
    </source>
</evidence>
<evidence type="ECO:0000313" key="5">
    <source>
        <dbReference type="Proteomes" id="UP001595453"/>
    </source>
</evidence>
<comment type="caution">
    <text evidence="4">The sequence shown here is derived from an EMBL/GenBank/DDBJ whole genome shotgun (WGS) entry which is preliminary data.</text>
</comment>
<dbReference type="Gene3D" id="3.30.450.20">
    <property type="entry name" value="PAS domain"/>
    <property type="match status" value="1"/>
</dbReference>
<dbReference type="EC" id="2.7.7.65" evidence="4"/>
<keyword evidence="1" id="KW-0472">Membrane</keyword>
<sequence>MINKSSLIIRLTLALALASVLFGALYSQLYYRSVYSDALTRSNEVIKQIGQTVSATASIAAYLEDKDLAIEVLNGLISNDVILAAQINVDKQTLARSSLYKGQAGNMFTLAHPFIPNAQVGEIVLVPNEVFIRAQADTIASESLQTLLLVTSPMLLFFVLLAYILVTRPMSAISRQLLLLPPGEEQRLAIPKNHHHSEIGQIAHSVNLLLDKTQDLFSQERELRDAIATLEQRFRMMFERASTPTLLVHNSGEVDLANDAAQDLLVGLNVDYEGTFPDMLLPLCKSPELLQNLFNDCLAHRTVKQLEIEFESGLTHFPVWLNIILIPTVSDEGLYLQAFINDVSYKRNMIKELKQKAQFDPLTGLNNRYGAELKLRFWLDNQIPFALLLVDLDKFKPINDIYGHNAGDAMLKHIAVKLKECVRNDDLVARWGGDEFIVAVPHISKEGLTKIAAHLVSNAAAAMSYNKEGQVLSLRISASVGVASFPNHADSLHELIEKADSAMYRVKQSSRNNFAFYE</sequence>
<dbReference type="PANTHER" id="PTHR44757:SF2">
    <property type="entry name" value="BIOFILM ARCHITECTURE MAINTENANCE PROTEIN MBAA"/>
    <property type="match status" value="1"/>
</dbReference>
<dbReference type="PROSITE" id="PS50885">
    <property type="entry name" value="HAMP"/>
    <property type="match status" value="1"/>
</dbReference>
<protein>
    <submittedName>
        <fullName evidence="4">Diguanylate cyclase domain-containing protein</fullName>
        <ecNumber evidence="4">2.7.7.65</ecNumber>
    </submittedName>
</protein>
<dbReference type="GO" id="GO:0052621">
    <property type="term" value="F:diguanylate cyclase activity"/>
    <property type="evidence" value="ECO:0007669"/>
    <property type="project" value="UniProtKB-EC"/>
</dbReference>
<dbReference type="InterPro" id="IPR043128">
    <property type="entry name" value="Rev_trsase/Diguanyl_cyclase"/>
</dbReference>
<dbReference type="InterPro" id="IPR052155">
    <property type="entry name" value="Biofilm_reg_signaling"/>
</dbReference>
<evidence type="ECO:0000259" key="3">
    <source>
        <dbReference type="PROSITE" id="PS50887"/>
    </source>
</evidence>
<keyword evidence="5" id="KW-1185">Reference proteome</keyword>
<dbReference type="PANTHER" id="PTHR44757">
    <property type="entry name" value="DIGUANYLATE CYCLASE DGCP"/>
    <property type="match status" value="1"/>
</dbReference>
<dbReference type="RefSeq" id="WP_377119988.1">
    <property type="nucleotide sequence ID" value="NZ_JBHRSD010000001.1"/>
</dbReference>